<keyword evidence="2" id="KW-1185">Reference proteome</keyword>
<accession>A0A835UCD8</accession>
<evidence type="ECO:0000313" key="1">
    <source>
        <dbReference type="EMBL" id="KAG0457794.1"/>
    </source>
</evidence>
<dbReference type="EMBL" id="JADCNL010000012">
    <property type="protein sequence ID" value="KAG0457794.1"/>
    <property type="molecule type" value="Genomic_DNA"/>
</dbReference>
<protein>
    <submittedName>
        <fullName evidence="1">Uncharacterized protein</fullName>
    </submittedName>
</protein>
<organism evidence="1 2">
    <name type="scientific">Vanilla planifolia</name>
    <name type="common">Vanilla</name>
    <dbReference type="NCBI Taxonomy" id="51239"/>
    <lineage>
        <taxon>Eukaryota</taxon>
        <taxon>Viridiplantae</taxon>
        <taxon>Streptophyta</taxon>
        <taxon>Embryophyta</taxon>
        <taxon>Tracheophyta</taxon>
        <taxon>Spermatophyta</taxon>
        <taxon>Magnoliopsida</taxon>
        <taxon>Liliopsida</taxon>
        <taxon>Asparagales</taxon>
        <taxon>Orchidaceae</taxon>
        <taxon>Vanilloideae</taxon>
        <taxon>Vanilleae</taxon>
        <taxon>Vanilla</taxon>
    </lineage>
</organism>
<reference evidence="1 2" key="1">
    <citation type="journal article" date="2020" name="Nat. Food">
        <title>A phased Vanilla planifolia genome enables genetic improvement of flavour and production.</title>
        <authorList>
            <person name="Hasing T."/>
            <person name="Tang H."/>
            <person name="Brym M."/>
            <person name="Khazi F."/>
            <person name="Huang T."/>
            <person name="Chambers A.H."/>
        </authorList>
    </citation>
    <scope>NUCLEOTIDE SEQUENCE [LARGE SCALE GENOMIC DNA]</scope>
    <source>
        <tissue evidence="1">Leaf</tissue>
    </source>
</reference>
<evidence type="ECO:0000313" key="2">
    <source>
        <dbReference type="Proteomes" id="UP000636800"/>
    </source>
</evidence>
<gene>
    <name evidence="1" type="ORF">HPP92_022951</name>
</gene>
<sequence>MVFPSNNCEGLLNAWPWASCISPEKKKAAKKSACEGLLNAWQWASCISPEKKKTAKKIA</sequence>
<proteinExistence type="predicted"/>
<dbReference type="OrthoDB" id="1925325at2759"/>
<name>A0A835UCD8_VANPL</name>
<dbReference type="Proteomes" id="UP000636800">
    <property type="component" value="Chromosome 12"/>
</dbReference>
<comment type="caution">
    <text evidence="1">The sequence shown here is derived from an EMBL/GenBank/DDBJ whole genome shotgun (WGS) entry which is preliminary data.</text>
</comment>
<dbReference type="AlphaFoldDB" id="A0A835UCD8"/>